<name>A0A699HK87_TANCI</name>
<dbReference type="EMBL" id="BKCJ010162609">
    <property type="protein sequence ID" value="GEY24152.1"/>
    <property type="molecule type" value="Genomic_DNA"/>
</dbReference>
<accession>A0A699HK87</accession>
<dbReference type="PANTHER" id="PTHR11439:SF491">
    <property type="entry name" value="INTEGRASE CATALYTIC DOMAIN-CONTAINING PROTEIN"/>
    <property type="match status" value="1"/>
</dbReference>
<comment type="caution">
    <text evidence="2">The sequence shown here is derived from an EMBL/GenBank/DDBJ whole genome shotgun (WGS) entry which is preliminary data.</text>
</comment>
<dbReference type="PANTHER" id="PTHR11439">
    <property type="entry name" value="GAG-POL-RELATED RETROTRANSPOSON"/>
    <property type="match status" value="1"/>
</dbReference>
<evidence type="ECO:0000256" key="1">
    <source>
        <dbReference type="SAM" id="MobiDB-lite"/>
    </source>
</evidence>
<dbReference type="AlphaFoldDB" id="A0A699HK87"/>
<dbReference type="CDD" id="cd09272">
    <property type="entry name" value="RNase_HI_RT_Ty1"/>
    <property type="match status" value="1"/>
</dbReference>
<sequence length="443" mass="49708">MLLTSLPPSYDNFVETLLYERESLALEDVLSSLNSRELKKRIDAKDDGDGLYVRGRSDHPGNQGRGSSRSKSKGKRTYKLKCYICYSEDHLKKDYPKKNKKKINWLCQEEYGTGRDFLFDFKKFNGGTVLLGDNRACAIMGIRKAESGEASVSIQDKESLAQCGTFSGGIGTSYRLLMIIRGGIGFIFLDIRMRNLITCARMSKDEWVCAMEEEMSSLKKNHTWELVDQPPGQKLVSCKWLYKIKEGIEGVQKTKVLLSLTACEDYELEQLDVKTAFLHALGLAATATIDAFTSKSLHQKILNNYRVDNGKSVSVPLGAHFKVFLRDCSSNDLDVEKLLVGKPLGGNEVDFKVLEDTADVGLVYGRDQGKHVDIDSFVDADYAKDPDKGRSITGYVFMVHRCVVSWKATLQHVVALSTIYAKYVALTEAVKERIWLKGLLIEL</sequence>
<protein>
    <submittedName>
        <fullName evidence="2">Zinc finger, CCHC-type</fullName>
    </submittedName>
</protein>
<feature type="region of interest" description="Disordered" evidence="1">
    <location>
        <begin position="49"/>
        <end position="74"/>
    </location>
</feature>
<evidence type="ECO:0000313" key="2">
    <source>
        <dbReference type="EMBL" id="GEY24152.1"/>
    </source>
</evidence>
<reference evidence="2" key="1">
    <citation type="journal article" date="2019" name="Sci. Rep.">
        <title>Draft genome of Tanacetum cinerariifolium, the natural source of mosquito coil.</title>
        <authorList>
            <person name="Yamashiro T."/>
            <person name="Shiraishi A."/>
            <person name="Satake H."/>
            <person name="Nakayama K."/>
        </authorList>
    </citation>
    <scope>NUCLEOTIDE SEQUENCE</scope>
</reference>
<proteinExistence type="predicted"/>
<organism evidence="2">
    <name type="scientific">Tanacetum cinerariifolium</name>
    <name type="common">Dalmatian daisy</name>
    <name type="synonym">Chrysanthemum cinerariifolium</name>
    <dbReference type="NCBI Taxonomy" id="118510"/>
    <lineage>
        <taxon>Eukaryota</taxon>
        <taxon>Viridiplantae</taxon>
        <taxon>Streptophyta</taxon>
        <taxon>Embryophyta</taxon>
        <taxon>Tracheophyta</taxon>
        <taxon>Spermatophyta</taxon>
        <taxon>Magnoliopsida</taxon>
        <taxon>eudicotyledons</taxon>
        <taxon>Gunneridae</taxon>
        <taxon>Pentapetalae</taxon>
        <taxon>asterids</taxon>
        <taxon>campanulids</taxon>
        <taxon>Asterales</taxon>
        <taxon>Asteraceae</taxon>
        <taxon>Asteroideae</taxon>
        <taxon>Anthemideae</taxon>
        <taxon>Anthemidinae</taxon>
        <taxon>Tanacetum</taxon>
    </lineage>
</organism>
<gene>
    <name evidence="2" type="ORF">Tci_396126</name>
</gene>